<gene>
    <name evidence="1" type="ORF">SSFG_06892</name>
</gene>
<dbReference type="AlphaFoldDB" id="D6A5E4"/>
<dbReference type="Proteomes" id="UP000003824">
    <property type="component" value="Unassembled WGS sequence"/>
</dbReference>
<protein>
    <submittedName>
        <fullName evidence="1">Predicted protein</fullName>
    </submittedName>
</protein>
<evidence type="ECO:0000313" key="1">
    <source>
        <dbReference type="EMBL" id="EFE71656.2"/>
    </source>
</evidence>
<dbReference type="eggNOG" id="COG3316">
    <property type="taxonomic scope" value="Bacteria"/>
</dbReference>
<dbReference type="EMBL" id="DS999641">
    <property type="protein sequence ID" value="EFE71656.2"/>
    <property type="molecule type" value="Genomic_DNA"/>
</dbReference>
<organism evidence="1 2">
    <name type="scientific">Streptomyces viridosporus (strain ATCC 14672 / DSM 40746 / JCM 4963 / KCTC 9882 / NRRL B-12104 / FH 1290)</name>
    <name type="common">Streptomyces ghanaensis</name>
    <dbReference type="NCBI Taxonomy" id="566461"/>
    <lineage>
        <taxon>Bacteria</taxon>
        <taxon>Bacillati</taxon>
        <taxon>Actinomycetota</taxon>
        <taxon>Actinomycetes</taxon>
        <taxon>Kitasatosporales</taxon>
        <taxon>Streptomycetaceae</taxon>
        <taxon>Streptomyces</taxon>
    </lineage>
</organism>
<name>D6A5E4_STRV1</name>
<sequence length="81" mass="9093">MLTTVPVPVKRASVPDRSDLPCVWLYFRFPFGSREVEEPVPQRGVIVSRETARRWCMKFGQAQESPNSRDCPMGGHLGCAA</sequence>
<proteinExistence type="predicted"/>
<reference evidence="2" key="1">
    <citation type="submission" date="2008-12" db="EMBL/GenBank/DDBJ databases">
        <title>Annotation of Streptomyces ghanaensis ATCC 14672.</title>
        <authorList>
            <consortium name="The Broad Institute Genome Sequencing Platform"/>
            <consortium name="Broad Institute Microbial Sequencing Center"/>
            <person name="Fischbach M."/>
            <person name="Ward D."/>
            <person name="Young S."/>
            <person name="Kodira C.D."/>
            <person name="Zeng Q."/>
            <person name="Koehrsen M."/>
            <person name="Godfrey P."/>
            <person name="Alvarado L."/>
            <person name="Berlin A.M."/>
            <person name="Borenstein D."/>
            <person name="Chen Z."/>
            <person name="Engels R."/>
            <person name="Freedman E."/>
            <person name="Gellesch M."/>
            <person name="Goldberg J."/>
            <person name="Griggs A."/>
            <person name="Gujja S."/>
            <person name="Heiman D.I."/>
            <person name="Hepburn T.A."/>
            <person name="Howarth C."/>
            <person name="Jen D."/>
            <person name="Larson L."/>
            <person name="Lewis B."/>
            <person name="Mehta T."/>
            <person name="Park D."/>
            <person name="Pearson M."/>
            <person name="Roberts A."/>
            <person name="Saif S."/>
            <person name="Shea T.D."/>
            <person name="Shenoy N."/>
            <person name="Sisk P."/>
            <person name="Stolte C."/>
            <person name="Sykes S.N."/>
            <person name="Walk T."/>
            <person name="White J."/>
            <person name="Yandava C."/>
            <person name="Straight P."/>
            <person name="Clardy J."/>
            <person name="Hung D."/>
            <person name="Kolter R."/>
            <person name="Mekalanos J."/>
            <person name="Walker S."/>
            <person name="Walsh C.T."/>
            <person name="Wieland B.L.C."/>
            <person name="Ilzarbe M."/>
            <person name="Galagan J."/>
            <person name="Nusbaum C."/>
            <person name="Birren B."/>
        </authorList>
    </citation>
    <scope>NUCLEOTIDE SEQUENCE [LARGE SCALE GENOMIC DNA]</scope>
    <source>
        <strain evidence="2">ATCC 14672 / DSM 40746 / JCM 4963 / KCTC 9882 / NRRL B-12104 / FH 1290</strain>
    </source>
</reference>
<accession>D6A5E4</accession>
<evidence type="ECO:0000313" key="2">
    <source>
        <dbReference type="Proteomes" id="UP000003824"/>
    </source>
</evidence>